<reference evidence="13 14" key="1">
    <citation type="submission" date="2016-10" db="EMBL/GenBank/DDBJ databases">
        <authorList>
            <person name="de Groot N.N."/>
        </authorList>
    </citation>
    <scope>NUCLEOTIDE SEQUENCE [LARGE SCALE GENOMIC DNA]</scope>
    <source>
        <strain evidence="13 14">PYCC 4715</strain>
    </source>
</reference>
<dbReference type="GO" id="GO:0005737">
    <property type="term" value="C:cytoplasm"/>
    <property type="evidence" value="ECO:0007669"/>
    <property type="project" value="UniProtKB-SubCell"/>
</dbReference>
<evidence type="ECO:0000256" key="8">
    <source>
        <dbReference type="ARBA" id="ARBA00022776"/>
    </source>
</evidence>
<comment type="subcellular location">
    <subcellularLocation>
        <location evidence="1">Chromosome</location>
    </subcellularLocation>
    <subcellularLocation>
        <location evidence="2">Cytoplasm</location>
    </subcellularLocation>
</comment>
<keyword evidence="8 11" id="KW-0498">Mitosis</keyword>
<evidence type="ECO:0000313" key="13">
    <source>
        <dbReference type="EMBL" id="SGZ58950.1"/>
    </source>
</evidence>
<evidence type="ECO:0000256" key="6">
    <source>
        <dbReference type="ARBA" id="ARBA00022490"/>
    </source>
</evidence>
<dbReference type="AlphaFoldDB" id="A0A1L0E328"/>
<feature type="region of interest" description="Disordered" evidence="12">
    <location>
        <begin position="159"/>
        <end position="182"/>
    </location>
</feature>
<dbReference type="Proteomes" id="UP000182259">
    <property type="component" value="Chromosome VII"/>
</dbReference>
<evidence type="ECO:0000256" key="10">
    <source>
        <dbReference type="ARBA" id="ARBA00023306"/>
    </source>
</evidence>
<keyword evidence="6" id="KW-0963">Cytoplasm</keyword>
<dbReference type="PANTHER" id="PTHR13108:SF9">
    <property type="entry name" value="CONDENSIN COMPLEX SUBUNIT 2"/>
    <property type="match status" value="1"/>
</dbReference>
<dbReference type="GO" id="GO:0000796">
    <property type="term" value="C:condensin complex"/>
    <property type="evidence" value="ECO:0007669"/>
    <property type="project" value="InterPro"/>
</dbReference>
<sequence length="713" mass="81111">MASVLPKKRGAQTQNRAPTALHDLSNKGRVISRSASSTIRKPSTNRHVSRGDMFVDDANTSLGEDAIHFHENRLTIMSNFEEWIKLSTDNKITSKNSWQFALIDYFHDLNVIKDGDNINFQRASATLDGCVKIYLSRVESVASETGKLLSGLATKKGQKELEEDASDREDGDDDVAADTSGKKERRINRVVESTLVPFDQLKIKKLDQELAIDPLFKKALADFDEGGAKSLLLNTLNIDTSGRVVFDATTNSIKEDEDNDEEDPDSMHVDTGYVNMSKLRDMLGSDLSEFDLLAICPSIAELKLVLNDVGNAKSVLSDVNSRFNAEEESEAVTPFAQEEPLNFPDYDMDMDFDDKNNNAANEEEVNIVNIDENMQNLENDNHDTPTRVVTTGKVLDQDLMAYFDEKMKTNWRGPEHWRVSALKHAKKLDKPVAKSGTPQPETVKRKRKEHIVVNFFEEDDDDLLEDLFQKHKNQFQISKRPEERKSEDYHILPDDIKFNSQRLVNLFIKPTKSIVTFSSRMKPVLVTDEDEDQARIYTDENFFAGKYLEREKEREEERQEKLAASFHQAEMEDYDNYDGIDFNDVLGGVDDAVDGIEDIKEETGSQFVTGGRKARPEYVNFSKVAKRVDVKLLKDNLWKSIKHETREKTPGEEKEETKTFKNVVDVIGEMYRPDEKKDLSTSFCFICLLHLANEHGLSIESTAMHDDLVIKGF</sequence>
<evidence type="ECO:0000256" key="4">
    <source>
        <dbReference type="ARBA" id="ARBA00016065"/>
    </source>
</evidence>
<evidence type="ECO:0000256" key="2">
    <source>
        <dbReference type="ARBA" id="ARBA00004496"/>
    </source>
</evidence>
<evidence type="ECO:0000313" key="14">
    <source>
        <dbReference type="Proteomes" id="UP000182259"/>
    </source>
</evidence>
<dbReference type="GO" id="GO:0003682">
    <property type="term" value="F:chromatin binding"/>
    <property type="evidence" value="ECO:0007669"/>
    <property type="project" value="TreeGrafter"/>
</dbReference>
<evidence type="ECO:0000256" key="5">
    <source>
        <dbReference type="ARBA" id="ARBA00022454"/>
    </source>
</evidence>
<protein>
    <recommendedName>
        <fullName evidence="4 11">Condensin complex subunit 2</fullName>
    </recommendedName>
</protein>
<keyword evidence="10 11" id="KW-0131">Cell cycle</keyword>
<evidence type="ECO:0000256" key="3">
    <source>
        <dbReference type="ARBA" id="ARBA00009471"/>
    </source>
</evidence>
<accession>A0A1L0E328</accession>
<dbReference type="EMBL" id="LT635770">
    <property type="protein sequence ID" value="SGZ58950.1"/>
    <property type="molecule type" value="Genomic_DNA"/>
</dbReference>
<dbReference type="InterPro" id="IPR022816">
    <property type="entry name" value="Condensin_barren_su2"/>
</dbReference>
<dbReference type="GO" id="GO:0007076">
    <property type="term" value="P:mitotic chromosome condensation"/>
    <property type="evidence" value="ECO:0007669"/>
    <property type="project" value="InterPro"/>
</dbReference>
<name>A0A1L0E328_9ASCO</name>
<keyword evidence="9 11" id="KW-0226">DNA condensation</keyword>
<dbReference type="Pfam" id="PF05786">
    <property type="entry name" value="Cnd2"/>
    <property type="match status" value="1"/>
</dbReference>
<evidence type="ECO:0000256" key="11">
    <source>
        <dbReference type="PIRNR" id="PIRNR017126"/>
    </source>
</evidence>
<evidence type="ECO:0000256" key="1">
    <source>
        <dbReference type="ARBA" id="ARBA00004286"/>
    </source>
</evidence>
<keyword evidence="7 11" id="KW-0132">Cell division</keyword>
<evidence type="ECO:0000256" key="9">
    <source>
        <dbReference type="ARBA" id="ARBA00023067"/>
    </source>
</evidence>
<gene>
    <name evidence="13" type="ORF">SAMEA4029009_CIC11G00000004206</name>
</gene>
<feature type="compositionally biased region" description="Polar residues" evidence="12">
    <location>
        <begin position="33"/>
        <end position="42"/>
    </location>
</feature>
<organism evidence="13 14">
    <name type="scientific">Sungouiella intermedia</name>
    <dbReference type="NCBI Taxonomy" id="45354"/>
    <lineage>
        <taxon>Eukaryota</taxon>
        <taxon>Fungi</taxon>
        <taxon>Dikarya</taxon>
        <taxon>Ascomycota</taxon>
        <taxon>Saccharomycotina</taxon>
        <taxon>Pichiomycetes</taxon>
        <taxon>Metschnikowiaceae</taxon>
        <taxon>Sungouiella</taxon>
    </lineage>
</organism>
<proteinExistence type="inferred from homology"/>
<keyword evidence="5" id="KW-0158">Chromosome</keyword>
<comment type="function">
    <text evidence="11">Regulatory subunit of the condensin complex, a complex required for conversion of interphase chromatin into mitotic-like condense chromosomes.</text>
</comment>
<feature type="compositionally biased region" description="Acidic residues" evidence="12">
    <location>
        <begin position="161"/>
        <end position="176"/>
    </location>
</feature>
<evidence type="ECO:0000256" key="7">
    <source>
        <dbReference type="ARBA" id="ARBA00022618"/>
    </source>
</evidence>
<evidence type="ECO:0000256" key="12">
    <source>
        <dbReference type="SAM" id="MobiDB-lite"/>
    </source>
</evidence>
<dbReference type="GO" id="GO:0051301">
    <property type="term" value="P:cell division"/>
    <property type="evidence" value="ECO:0007669"/>
    <property type="project" value="UniProtKB-KW"/>
</dbReference>
<feature type="region of interest" description="Disordered" evidence="12">
    <location>
        <begin position="1"/>
        <end position="51"/>
    </location>
</feature>
<feature type="compositionally biased region" description="Basic residues" evidence="12">
    <location>
        <begin position="1"/>
        <end position="10"/>
    </location>
</feature>
<dbReference type="PIRSF" id="PIRSF017126">
    <property type="entry name" value="Condensin_H"/>
    <property type="match status" value="1"/>
</dbReference>
<dbReference type="PANTHER" id="PTHR13108">
    <property type="entry name" value="CONDENSIN COMPLEX SUBUNIT 2"/>
    <property type="match status" value="1"/>
</dbReference>
<comment type="similarity">
    <text evidence="3 11">Belongs to the CND2 (condensin subunit 2) family.</text>
</comment>